<dbReference type="EMBL" id="OB795298">
    <property type="protein sequence ID" value="CAD7432022.1"/>
    <property type="molecule type" value="Genomic_DNA"/>
</dbReference>
<dbReference type="GO" id="GO:0016042">
    <property type="term" value="P:lipid catabolic process"/>
    <property type="evidence" value="ECO:0007669"/>
    <property type="project" value="TreeGrafter"/>
</dbReference>
<dbReference type="GO" id="GO:0005615">
    <property type="term" value="C:extracellular space"/>
    <property type="evidence" value="ECO:0007669"/>
    <property type="project" value="TreeGrafter"/>
</dbReference>
<evidence type="ECO:0000256" key="1">
    <source>
        <dbReference type="ARBA" id="ARBA00004613"/>
    </source>
</evidence>
<dbReference type="PRINTS" id="PR00821">
    <property type="entry name" value="TAGLIPASE"/>
</dbReference>
<evidence type="ECO:0000256" key="2">
    <source>
        <dbReference type="ARBA" id="ARBA00010701"/>
    </source>
</evidence>
<dbReference type="InterPro" id="IPR000734">
    <property type="entry name" value="TAG_lipase"/>
</dbReference>
<dbReference type="PANTHER" id="PTHR11610">
    <property type="entry name" value="LIPASE"/>
    <property type="match status" value="1"/>
</dbReference>
<gene>
    <name evidence="6" type="ORF">TMSB3V08_LOCUS8741</name>
</gene>
<dbReference type="Pfam" id="PF00151">
    <property type="entry name" value="Lipase"/>
    <property type="match status" value="1"/>
</dbReference>
<dbReference type="AlphaFoldDB" id="A0A7R9EFH9"/>
<proteinExistence type="inferred from homology"/>
<feature type="domain" description="Lipase" evidence="5">
    <location>
        <begin position="45"/>
        <end position="317"/>
    </location>
</feature>
<dbReference type="InterPro" id="IPR033906">
    <property type="entry name" value="Lipase_N"/>
</dbReference>
<dbReference type="SUPFAM" id="SSF53474">
    <property type="entry name" value="alpha/beta-Hydrolases"/>
    <property type="match status" value="1"/>
</dbReference>
<evidence type="ECO:0000259" key="5">
    <source>
        <dbReference type="Pfam" id="PF00151"/>
    </source>
</evidence>
<evidence type="ECO:0000256" key="4">
    <source>
        <dbReference type="RuleBase" id="RU004262"/>
    </source>
</evidence>
<evidence type="ECO:0000256" key="3">
    <source>
        <dbReference type="ARBA" id="ARBA00022525"/>
    </source>
</evidence>
<keyword evidence="3" id="KW-0964">Secreted</keyword>
<dbReference type="InterPro" id="IPR029058">
    <property type="entry name" value="AB_hydrolase_fold"/>
</dbReference>
<dbReference type="InterPro" id="IPR013818">
    <property type="entry name" value="Lipase"/>
</dbReference>
<comment type="subcellular location">
    <subcellularLocation>
        <location evidence="1">Secreted</location>
    </subcellularLocation>
</comment>
<dbReference type="CDD" id="cd00707">
    <property type="entry name" value="Pancreat_lipase_like"/>
    <property type="match status" value="1"/>
</dbReference>
<dbReference type="GO" id="GO:0016298">
    <property type="term" value="F:lipase activity"/>
    <property type="evidence" value="ECO:0007669"/>
    <property type="project" value="InterPro"/>
</dbReference>
<accession>A0A7R9EFH9</accession>
<dbReference type="Gene3D" id="3.40.50.1820">
    <property type="entry name" value="alpha/beta hydrolase"/>
    <property type="match status" value="1"/>
</dbReference>
<comment type="similarity">
    <text evidence="2 4">Belongs to the AB hydrolase superfamily. Lipase family.</text>
</comment>
<sequence>MSPYVSALSSAQPITSELSPVLDESGQLHWVNLTGIHFPAKRWDATTGVKFYLYTQNNPIIPSVITVNDASSLGNFDSSHETKIVVHGWQSSALTLEEIRSAYISSGEAVNVIMMDWSSGASNLVYEVCVGYVVPAGEYLATLIDFLVSQGMDPAKLHIVGHSLGAHIAGVAGNRQTSGTVGKVTGMDPAAPGFSNIPTTDHLNSDDASFVEVIHTCSGLLGWVEPLGHADFYPNGGTWPQPGCLLDTTGVCSHARSYDYFAESIITTLGFQGEICANWLTYETGACAGNTRALMGDKTPTGTQGVFYLATRSIPPYAEG</sequence>
<organism evidence="6">
    <name type="scientific">Timema monikensis</name>
    <dbReference type="NCBI Taxonomy" id="170555"/>
    <lineage>
        <taxon>Eukaryota</taxon>
        <taxon>Metazoa</taxon>
        <taxon>Ecdysozoa</taxon>
        <taxon>Arthropoda</taxon>
        <taxon>Hexapoda</taxon>
        <taxon>Insecta</taxon>
        <taxon>Pterygota</taxon>
        <taxon>Neoptera</taxon>
        <taxon>Polyneoptera</taxon>
        <taxon>Phasmatodea</taxon>
        <taxon>Timematodea</taxon>
        <taxon>Timematoidea</taxon>
        <taxon>Timematidae</taxon>
        <taxon>Timema</taxon>
    </lineage>
</organism>
<reference evidence="6" key="1">
    <citation type="submission" date="2020-11" db="EMBL/GenBank/DDBJ databases">
        <authorList>
            <person name="Tran Van P."/>
        </authorList>
    </citation>
    <scope>NUCLEOTIDE SEQUENCE</scope>
</reference>
<evidence type="ECO:0000313" key="6">
    <source>
        <dbReference type="EMBL" id="CAD7432022.1"/>
    </source>
</evidence>
<name>A0A7R9EFH9_9NEOP</name>
<protein>
    <recommendedName>
        <fullName evidence="5">Lipase domain-containing protein</fullName>
    </recommendedName>
</protein>